<keyword evidence="3" id="KW-0812">Transmembrane</keyword>
<keyword evidence="1 2" id="KW-0129">CBS domain</keyword>
<dbReference type="PROSITE" id="PS51371">
    <property type="entry name" value="CBS"/>
    <property type="match status" value="2"/>
</dbReference>
<dbReference type="InterPro" id="IPR051257">
    <property type="entry name" value="Diverse_CBS-Domain"/>
</dbReference>
<dbReference type="PANTHER" id="PTHR43080">
    <property type="entry name" value="CBS DOMAIN-CONTAINING PROTEIN CBSX3, MITOCHONDRIAL"/>
    <property type="match status" value="1"/>
</dbReference>
<feature type="transmembrane region" description="Helical" evidence="3">
    <location>
        <begin position="192"/>
        <end position="214"/>
    </location>
</feature>
<dbReference type="AlphaFoldDB" id="A0A1F8F1R7"/>
<dbReference type="Gene3D" id="3.10.580.10">
    <property type="entry name" value="CBS-domain"/>
    <property type="match status" value="1"/>
</dbReference>
<evidence type="ECO:0000256" key="1">
    <source>
        <dbReference type="ARBA" id="ARBA00023122"/>
    </source>
</evidence>
<dbReference type="EMBL" id="MGJM01000004">
    <property type="protein sequence ID" value="OGN07082.1"/>
    <property type="molecule type" value="Genomic_DNA"/>
</dbReference>
<evidence type="ECO:0000256" key="2">
    <source>
        <dbReference type="PROSITE-ProRule" id="PRU00703"/>
    </source>
</evidence>
<evidence type="ECO:0000313" key="5">
    <source>
        <dbReference type="EMBL" id="OGN07082.1"/>
    </source>
</evidence>
<sequence length="219" mass="24777">MKTAAEIMNTNIFSITPEDSLIEAVDLIVSNNLSGLPVVLRGSGQERYLVGTLTNYDLVIRGSSIHLPTFLKLFHRIKIYKSDADAVKAEIRKISALKVKDAMNENPYYVKGSDSVFEVMDIFLKNMTTSLPVVSDEKILIGVIGRHEMVRFMGQEKIDARKFEDQLRSEEIINNFVGSFDKKFILVSKARVKFWLIASALFVLVGFAIAWMQILRINI</sequence>
<comment type="caution">
    <text evidence="5">The sequence shown here is derived from an EMBL/GenBank/DDBJ whole genome shotgun (WGS) entry which is preliminary data.</text>
</comment>
<gene>
    <name evidence="5" type="ORF">A2669_02425</name>
</gene>
<reference evidence="5 6" key="1">
    <citation type="journal article" date="2016" name="Nat. Commun.">
        <title>Thousands of microbial genomes shed light on interconnected biogeochemical processes in an aquifer system.</title>
        <authorList>
            <person name="Anantharaman K."/>
            <person name="Brown C.T."/>
            <person name="Hug L.A."/>
            <person name="Sharon I."/>
            <person name="Castelle C.J."/>
            <person name="Probst A.J."/>
            <person name="Thomas B.C."/>
            <person name="Singh A."/>
            <person name="Wilkins M.J."/>
            <person name="Karaoz U."/>
            <person name="Brodie E.L."/>
            <person name="Williams K.H."/>
            <person name="Hubbard S.S."/>
            <person name="Banfield J.F."/>
        </authorList>
    </citation>
    <scope>NUCLEOTIDE SEQUENCE [LARGE SCALE GENOMIC DNA]</scope>
</reference>
<dbReference type="InterPro" id="IPR000644">
    <property type="entry name" value="CBS_dom"/>
</dbReference>
<keyword evidence="3" id="KW-0472">Membrane</keyword>
<protein>
    <recommendedName>
        <fullName evidence="4">CBS domain-containing protein</fullName>
    </recommendedName>
</protein>
<evidence type="ECO:0000313" key="6">
    <source>
        <dbReference type="Proteomes" id="UP000177605"/>
    </source>
</evidence>
<evidence type="ECO:0000259" key="4">
    <source>
        <dbReference type="PROSITE" id="PS51371"/>
    </source>
</evidence>
<dbReference type="SMART" id="SM00116">
    <property type="entry name" value="CBS"/>
    <property type="match status" value="2"/>
</dbReference>
<feature type="domain" description="CBS" evidence="4">
    <location>
        <begin position="103"/>
        <end position="160"/>
    </location>
</feature>
<dbReference type="Proteomes" id="UP000177605">
    <property type="component" value="Unassembled WGS sequence"/>
</dbReference>
<dbReference type="PANTHER" id="PTHR43080:SF2">
    <property type="entry name" value="CBS DOMAIN-CONTAINING PROTEIN"/>
    <property type="match status" value="1"/>
</dbReference>
<dbReference type="SUPFAM" id="SSF54631">
    <property type="entry name" value="CBS-domain pair"/>
    <property type="match status" value="1"/>
</dbReference>
<dbReference type="InterPro" id="IPR046342">
    <property type="entry name" value="CBS_dom_sf"/>
</dbReference>
<feature type="domain" description="CBS" evidence="4">
    <location>
        <begin position="8"/>
        <end position="69"/>
    </location>
</feature>
<accession>A0A1F8F1R7</accession>
<name>A0A1F8F1R7_9BACT</name>
<organism evidence="5 6">
    <name type="scientific">Candidatus Yanofskybacteria bacterium RIFCSPHIGHO2_01_FULL_48_25b</name>
    <dbReference type="NCBI Taxonomy" id="1802672"/>
    <lineage>
        <taxon>Bacteria</taxon>
        <taxon>Candidatus Yanofskyibacteriota</taxon>
    </lineage>
</organism>
<evidence type="ECO:0000256" key="3">
    <source>
        <dbReference type="SAM" id="Phobius"/>
    </source>
</evidence>
<proteinExistence type="predicted"/>
<keyword evidence="3" id="KW-1133">Transmembrane helix</keyword>
<dbReference type="Pfam" id="PF00571">
    <property type="entry name" value="CBS"/>
    <property type="match status" value="2"/>
</dbReference>